<evidence type="ECO:0000313" key="1">
    <source>
        <dbReference type="EMBL" id="KAA8645313.1"/>
    </source>
</evidence>
<name>A0A5M9MK10_9EURO</name>
<comment type="caution">
    <text evidence="1">The sequence shown here is derived from an EMBL/GenBank/DDBJ whole genome shotgun (WGS) entry which is preliminary data.</text>
</comment>
<evidence type="ECO:0000313" key="2">
    <source>
        <dbReference type="Proteomes" id="UP000324241"/>
    </source>
</evidence>
<gene>
    <name evidence="1" type="ORF">ATNIH1004_006732</name>
</gene>
<reference evidence="1 2" key="1">
    <citation type="submission" date="2019-08" db="EMBL/GenBank/DDBJ databases">
        <title>The genome sequence of a newly discovered highly antifungal drug resistant Aspergillus species, Aspergillus tanneri NIH 1004.</title>
        <authorList>
            <person name="Mounaud S."/>
            <person name="Singh I."/>
            <person name="Joardar V."/>
            <person name="Pakala S."/>
            <person name="Pakala S."/>
            <person name="Venepally P."/>
            <person name="Chung J.K."/>
            <person name="Losada L."/>
            <person name="Nierman W.C."/>
        </authorList>
    </citation>
    <scope>NUCLEOTIDE SEQUENCE [LARGE SCALE GENOMIC DNA]</scope>
    <source>
        <strain evidence="1 2">NIH1004</strain>
    </source>
</reference>
<protein>
    <submittedName>
        <fullName evidence="1">Uncharacterized protein</fullName>
    </submittedName>
</protein>
<dbReference type="GeneID" id="54329434"/>
<dbReference type="AlphaFoldDB" id="A0A5M9MK10"/>
<dbReference type="InterPro" id="IPR029058">
    <property type="entry name" value="AB_hydrolase_fold"/>
</dbReference>
<dbReference type="Proteomes" id="UP000324241">
    <property type="component" value="Unassembled WGS sequence"/>
</dbReference>
<dbReference type="SUPFAM" id="SSF53474">
    <property type="entry name" value="alpha/beta-Hydrolases"/>
    <property type="match status" value="1"/>
</dbReference>
<sequence>MKPNSWVTSPSVYLGGISQGMTTSLGHYSMPPVASMIHWVAFWVLHYALREVSYADENNTSIISTPCFFRHGKEDIWVPVELGRQEARILQCSMEVEWNEFGGVDKDGHWIKRPEGFDQVLRFLQRQSTRDPGG</sequence>
<dbReference type="OrthoDB" id="2418081at2759"/>
<proteinExistence type="predicted"/>
<accession>A0A5M9MK10</accession>
<dbReference type="EMBL" id="QUQM01000007">
    <property type="protein sequence ID" value="KAA8645313.1"/>
    <property type="molecule type" value="Genomic_DNA"/>
</dbReference>
<dbReference type="Gene3D" id="3.40.50.1820">
    <property type="entry name" value="alpha/beta hydrolase"/>
    <property type="match status" value="1"/>
</dbReference>
<organism evidence="1 2">
    <name type="scientific">Aspergillus tanneri</name>
    <dbReference type="NCBI Taxonomy" id="1220188"/>
    <lineage>
        <taxon>Eukaryota</taxon>
        <taxon>Fungi</taxon>
        <taxon>Dikarya</taxon>
        <taxon>Ascomycota</taxon>
        <taxon>Pezizomycotina</taxon>
        <taxon>Eurotiomycetes</taxon>
        <taxon>Eurotiomycetidae</taxon>
        <taxon>Eurotiales</taxon>
        <taxon>Aspergillaceae</taxon>
        <taxon>Aspergillus</taxon>
        <taxon>Aspergillus subgen. Circumdati</taxon>
    </lineage>
</organism>
<dbReference type="RefSeq" id="XP_033424674.1">
    <property type="nucleotide sequence ID" value="XM_033571359.1"/>
</dbReference>